<feature type="transmembrane region" description="Helical" evidence="1">
    <location>
        <begin position="102"/>
        <end position="124"/>
    </location>
</feature>
<feature type="transmembrane region" description="Helical" evidence="1">
    <location>
        <begin position="144"/>
        <end position="169"/>
    </location>
</feature>
<gene>
    <name evidence="3" type="ORF">BRAPAZ1V2_A05P44020.2</name>
</gene>
<evidence type="ECO:0000259" key="2">
    <source>
        <dbReference type="Pfam" id="PF23113"/>
    </source>
</evidence>
<dbReference type="Pfam" id="PF23113">
    <property type="entry name" value="MARCHF6_C"/>
    <property type="match status" value="1"/>
</dbReference>
<protein>
    <recommendedName>
        <fullName evidence="2">E3 ubiquitin-protein ligase MARCHF6-like C-terminal domain-containing protein</fullName>
    </recommendedName>
</protein>
<keyword evidence="1" id="KW-0472">Membrane</keyword>
<name>A0A8D9DLF7_BRACM</name>
<feature type="transmembrane region" description="Helical" evidence="1">
    <location>
        <begin position="59"/>
        <end position="81"/>
    </location>
</feature>
<dbReference type="Proteomes" id="UP000694005">
    <property type="component" value="Chromosome A05"/>
</dbReference>
<reference evidence="3 4" key="1">
    <citation type="submission" date="2021-07" db="EMBL/GenBank/DDBJ databases">
        <authorList>
            <consortium name="Genoscope - CEA"/>
            <person name="William W."/>
        </authorList>
    </citation>
    <scope>NUCLEOTIDE SEQUENCE [LARGE SCALE GENOMIC DNA]</scope>
</reference>
<feature type="domain" description="E3 ubiquitin-protein ligase MARCHF6-like C-terminal" evidence="2">
    <location>
        <begin position="12"/>
        <end position="173"/>
    </location>
</feature>
<dbReference type="EMBL" id="LS974621">
    <property type="protein sequence ID" value="CAG7877881.1"/>
    <property type="molecule type" value="Genomic_DNA"/>
</dbReference>
<dbReference type="PANTHER" id="PTHR13145">
    <property type="entry name" value="SSM4 PROTEIN"/>
    <property type="match status" value="1"/>
</dbReference>
<sequence length="191" mass="22032">MLMLAALSLFLVSTAFMTLPIVVGRVFSYSISFVLRRFGITHDEFAFDHILTGRTDLQLIFTFWTISTLLTPIKCFATNAWRRKFERIKNVGINKLPSMWMLRDVIGSIINTLLTTLSIPYVLVKSLLPLLGYSQSFNAVIERFIWPASLALIAVWFITKLTFEIIIYLHQLIFNERYMLGERVGDLTEDL</sequence>
<organism evidence="3 4">
    <name type="scientific">Brassica campestris</name>
    <name type="common">Field mustard</name>
    <dbReference type="NCBI Taxonomy" id="3711"/>
    <lineage>
        <taxon>Eukaryota</taxon>
        <taxon>Viridiplantae</taxon>
        <taxon>Streptophyta</taxon>
        <taxon>Embryophyta</taxon>
        <taxon>Tracheophyta</taxon>
        <taxon>Spermatophyta</taxon>
        <taxon>Magnoliopsida</taxon>
        <taxon>eudicotyledons</taxon>
        <taxon>Gunneridae</taxon>
        <taxon>Pentapetalae</taxon>
        <taxon>rosids</taxon>
        <taxon>malvids</taxon>
        <taxon>Brassicales</taxon>
        <taxon>Brassicaceae</taxon>
        <taxon>Brassiceae</taxon>
        <taxon>Brassica</taxon>
    </lineage>
</organism>
<keyword evidence="1" id="KW-1133">Transmembrane helix</keyword>
<keyword evidence="1" id="KW-0812">Transmembrane</keyword>
<dbReference type="AlphaFoldDB" id="A0A8D9DLF7"/>
<evidence type="ECO:0000313" key="3">
    <source>
        <dbReference type="EMBL" id="CAG7877881.1"/>
    </source>
</evidence>
<evidence type="ECO:0000256" key="1">
    <source>
        <dbReference type="SAM" id="Phobius"/>
    </source>
</evidence>
<dbReference type="Gramene" id="A05p44020.2_BraZ1">
    <property type="protein sequence ID" value="A05p44020.2_BraZ1.CDS"/>
    <property type="gene ID" value="A05g44020.2_BraZ1"/>
</dbReference>
<dbReference type="PANTHER" id="PTHR13145:SF7">
    <property type="entry name" value="RING-CH-TYPE DOMAIN-CONTAINING PROTEIN"/>
    <property type="match status" value="1"/>
</dbReference>
<dbReference type="InterPro" id="IPR056521">
    <property type="entry name" value="MARCHF6-like_C"/>
</dbReference>
<accession>A0A8D9DLF7</accession>
<evidence type="ECO:0000313" key="4">
    <source>
        <dbReference type="Proteomes" id="UP000694005"/>
    </source>
</evidence>
<proteinExistence type="predicted"/>